<evidence type="ECO:0000313" key="2">
    <source>
        <dbReference type="EMBL" id="KKW13061.1"/>
    </source>
</evidence>
<keyword evidence="1" id="KW-1133">Transmembrane helix</keyword>
<sequence length="43" mass="4792">MSEKTFLMSTIVVLLISNSICLESEGWLVLLGILYPIMAIMMS</sequence>
<dbReference type="AlphaFoldDB" id="A0A0G1W2S1"/>
<name>A0A0G1W2S1_9BACT</name>
<evidence type="ECO:0000313" key="3">
    <source>
        <dbReference type="Proteomes" id="UP000034588"/>
    </source>
</evidence>
<feature type="transmembrane region" description="Helical" evidence="1">
    <location>
        <begin position="6"/>
        <end position="35"/>
    </location>
</feature>
<evidence type="ECO:0000256" key="1">
    <source>
        <dbReference type="SAM" id="Phobius"/>
    </source>
</evidence>
<reference evidence="2 3" key="1">
    <citation type="journal article" date="2015" name="Nature">
        <title>rRNA introns, odd ribosomes, and small enigmatic genomes across a large radiation of phyla.</title>
        <authorList>
            <person name="Brown C.T."/>
            <person name="Hug L.A."/>
            <person name="Thomas B.C."/>
            <person name="Sharon I."/>
            <person name="Castelle C.J."/>
            <person name="Singh A."/>
            <person name="Wilkins M.J."/>
            <person name="Williams K.H."/>
            <person name="Banfield J.F."/>
        </authorList>
    </citation>
    <scope>NUCLEOTIDE SEQUENCE [LARGE SCALE GENOMIC DNA]</scope>
</reference>
<accession>A0A0G1W2S1</accession>
<keyword evidence="1" id="KW-0812">Transmembrane</keyword>
<comment type="caution">
    <text evidence="2">The sequence shown here is derived from an EMBL/GenBank/DDBJ whole genome shotgun (WGS) entry which is preliminary data.</text>
</comment>
<gene>
    <name evidence="2" type="ORF">UY48_C0005G0017</name>
</gene>
<keyword evidence="1" id="KW-0472">Membrane</keyword>
<organism evidence="2 3">
    <name type="scientific">Candidatus Gottesmanbacteria bacterium GW2011_GWB1_49_7</name>
    <dbReference type="NCBI Taxonomy" id="1618448"/>
    <lineage>
        <taxon>Bacteria</taxon>
        <taxon>Candidatus Gottesmaniibacteriota</taxon>
    </lineage>
</organism>
<proteinExistence type="predicted"/>
<dbReference type="EMBL" id="LCQD01000005">
    <property type="protein sequence ID" value="KKW13061.1"/>
    <property type="molecule type" value="Genomic_DNA"/>
</dbReference>
<protein>
    <submittedName>
        <fullName evidence="2">Uncharacterized protein</fullName>
    </submittedName>
</protein>
<dbReference type="Proteomes" id="UP000034588">
    <property type="component" value="Unassembled WGS sequence"/>
</dbReference>